<dbReference type="RefSeq" id="WP_219501305.1">
    <property type="nucleotide sequence ID" value="NZ_JAHXDN010000002.1"/>
</dbReference>
<proteinExistence type="predicted"/>
<keyword evidence="3" id="KW-1185">Reference proteome</keyword>
<dbReference type="PROSITE" id="PS50937">
    <property type="entry name" value="HTH_MERR_2"/>
    <property type="match status" value="1"/>
</dbReference>
<sequence length="128" mass="14056">MIAIGEAARQSGVSIETIRYYERERVVPAPRRAANGRRVYSDKEVGRLRFIRRCRDLGFSISEAKGLLSLSEGENSNCAKVKEIGTAHLNAVRCKIAELTALEAALEELTANCRSGSVSCQMLEALAR</sequence>
<gene>
    <name evidence="2" type="ORF">KX928_09170</name>
</gene>
<dbReference type="PANTHER" id="PTHR30204:SF92">
    <property type="entry name" value="HTH-TYPE TRANSCRIPTIONAL REGULATOR ZNTR"/>
    <property type="match status" value="1"/>
</dbReference>
<dbReference type="PANTHER" id="PTHR30204">
    <property type="entry name" value="REDOX-CYCLING DRUG-SENSING TRANSCRIPTIONAL ACTIVATOR SOXR"/>
    <property type="match status" value="1"/>
</dbReference>
<feature type="domain" description="HTH merR-type" evidence="1">
    <location>
        <begin position="1"/>
        <end position="70"/>
    </location>
</feature>
<comment type="caution">
    <text evidence="2">The sequence shown here is derived from an EMBL/GenBank/DDBJ whole genome shotgun (WGS) entry which is preliminary data.</text>
</comment>
<organism evidence="2 3">
    <name type="scientific">Roseobacter insulae</name>
    <dbReference type="NCBI Taxonomy" id="2859783"/>
    <lineage>
        <taxon>Bacteria</taxon>
        <taxon>Pseudomonadati</taxon>
        <taxon>Pseudomonadota</taxon>
        <taxon>Alphaproteobacteria</taxon>
        <taxon>Rhodobacterales</taxon>
        <taxon>Roseobacteraceae</taxon>
        <taxon>Roseobacter</taxon>
    </lineage>
</organism>
<evidence type="ECO:0000313" key="3">
    <source>
        <dbReference type="Proteomes" id="UP001138661"/>
    </source>
</evidence>
<evidence type="ECO:0000313" key="2">
    <source>
        <dbReference type="EMBL" id="MBW4707956.1"/>
    </source>
</evidence>
<name>A0A9X1JY92_9RHOB</name>
<protein>
    <submittedName>
        <fullName evidence="2">Helix-turn-helix domain-containing protein</fullName>
    </submittedName>
</protein>
<dbReference type="Proteomes" id="UP001138661">
    <property type="component" value="Unassembled WGS sequence"/>
</dbReference>
<dbReference type="AlphaFoldDB" id="A0A9X1JY92"/>
<accession>A0A9X1JY92</accession>
<dbReference type="EMBL" id="JAHXDN010000002">
    <property type="protein sequence ID" value="MBW4707956.1"/>
    <property type="molecule type" value="Genomic_DNA"/>
</dbReference>
<evidence type="ECO:0000259" key="1">
    <source>
        <dbReference type="PROSITE" id="PS50937"/>
    </source>
</evidence>
<dbReference type="InterPro" id="IPR000551">
    <property type="entry name" value="MerR-type_HTH_dom"/>
</dbReference>
<dbReference type="CDD" id="cd04785">
    <property type="entry name" value="HTH_CadR-PbrR-like"/>
    <property type="match status" value="1"/>
</dbReference>
<dbReference type="SMART" id="SM00422">
    <property type="entry name" value="HTH_MERR"/>
    <property type="match status" value="1"/>
</dbReference>
<reference evidence="2" key="1">
    <citation type="submission" date="2021-07" db="EMBL/GenBank/DDBJ databases">
        <title>Roseobacter insulae sp. nov., isolated from a tidal flat.</title>
        <authorList>
            <person name="Park S."/>
            <person name="Yoon J.-H."/>
        </authorList>
    </citation>
    <scope>NUCLEOTIDE SEQUENCE</scope>
    <source>
        <strain evidence="2">YSTF-M11</strain>
    </source>
</reference>
<dbReference type="InterPro" id="IPR047057">
    <property type="entry name" value="MerR_fam"/>
</dbReference>
<dbReference type="GO" id="GO:0003700">
    <property type="term" value="F:DNA-binding transcription factor activity"/>
    <property type="evidence" value="ECO:0007669"/>
    <property type="project" value="InterPro"/>
</dbReference>
<dbReference type="GO" id="GO:0003677">
    <property type="term" value="F:DNA binding"/>
    <property type="evidence" value="ECO:0007669"/>
    <property type="project" value="InterPro"/>
</dbReference>
<dbReference type="Pfam" id="PF13411">
    <property type="entry name" value="MerR_1"/>
    <property type="match status" value="1"/>
</dbReference>